<feature type="region of interest" description="Disordered" evidence="1">
    <location>
        <begin position="1"/>
        <end position="29"/>
    </location>
</feature>
<gene>
    <name evidence="2" type="ORF">CCACVL1_16689</name>
</gene>
<reference evidence="2 3" key="1">
    <citation type="submission" date="2013-09" db="EMBL/GenBank/DDBJ databases">
        <title>Corchorus capsularis genome sequencing.</title>
        <authorList>
            <person name="Alam M."/>
            <person name="Haque M.S."/>
            <person name="Islam M.S."/>
            <person name="Emdad E.M."/>
            <person name="Islam M.M."/>
            <person name="Ahmed B."/>
            <person name="Halim A."/>
            <person name="Hossen Q.M.M."/>
            <person name="Hossain M.Z."/>
            <person name="Ahmed R."/>
            <person name="Khan M.M."/>
            <person name="Islam R."/>
            <person name="Rashid M.M."/>
            <person name="Khan S.A."/>
            <person name="Rahman M.S."/>
            <person name="Alam M."/>
        </authorList>
    </citation>
    <scope>NUCLEOTIDE SEQUENCE [LARGE SCALE GENOMIC DNA]</scope>
    <source>
        <strain evidence="3">cv. CVL-1</strain>
        <tissue evidence="2">Whole seedling</tissue>
    </source>
</reference>
<proteinExistence type="predicted"/>
<dbReference type="EMBL" id="AWWV01011102">
    <property type="protein sequence ID" value="OMO74471.1"/>
    <property type="molecule type" value="Genomic_DNA"/>
</dbReference>
<name>A0A1R3HW63_COCAP</name>
<sequence>MANSNLFSSDRATTTIHPPQVAMPPSELS</sequence>
<evidence type="ECO:0000313" key="3">
    <source>
        <dbReference type="Proteomes" id="UP000188268"/>
    </source>
</evidence>
<comment type="caution">
    <text evidence="2">The sequence shown here is derived from an EMBL/GenBank/DDBJ whole genome shotgun (WGS) entry which is preliminary data.</text>
</comment>
<evidence type="ECO:0000256" key="1">
    <source>
        <dbReference type="SAM" id="MobiDB-lite"/>
    </source>
</evidence>
<feature type="compositionally biased region" description="Polar residues" evidence="1">
    <location>
        <begin position="1"/>
        <end position="17"/>
    </location>
</feature>
<dbReference type="Proteomes" id="UP000188268">
    <property type="component" value="Unassembled WGS sequence"/>
</dbReference>
<protein>
    <submittedName>
        <fullName evidence="2">Uncharacterized protein</fullName>
    </submittedName>
</protein>
<accession>A0A1R3HW63</accession>
<keyword evidence="3" id="KW-1185">Reference proteome</keyword>
<dbReference type="AlphaFoldDB" id="A0A1R3HW63"/>
<dbReference type="Gramene" id="OMO74471">
    <property type="protein sequence ID" value="OMO74471"/>
    <property type="gene ID" value="CCACVL1_16689"/>
</dbReference>
<organism evidence="2 3">
    <name type="scientific">Corchorus capsularis</name>
    <name type="common">Jute</name>
    <dbReference type="NCBI Taxonomy" id="210143"/>
    <lineage>
        <taxon>Eukaryota</taxon>
        <taxon>Viridiplantae</taxon>
        <taxon>Streptophyta</taxon>
        <taxon>Embryophyta</taxon>
        <taxon>Tracheophyta</taxon>
        <taxon>Spermatophyta</taxon>
        <taxon>Magnoliopsida</taxon>
        <taxon>eudicotyledons</taxon>
        <taxon>Gunneridae</taxon>
        <taxon>Pentapetalae</taxon>
        <taxon>rosids</taxon>
        <taxon>malvids</taxon>
        <taxon>Malvales</taxon>
        <taxon>Malvaceae</taxon>
        <taxon>Grewioideae</taxon>
        <taxon>Apeibeae</taxon>
        <taxon>Corchorus</taxon>
    </lineage>
</organism>
<evidence type="ECO:0000313" key="2">
    <source>
        <dbReference type="EMBL" id="OMO74471.1"/>
    </source>
</evidence>